<keyword evidence="2" id="KW-1185">Reference proteome</keyword>
<protein>
    <submittedName>
        <fullName evidence="1">WXG100 family type VII secretion target</fullName>
    </submittedName>
</protein>
<evidence type="ECO:0000313" key="1">
    <source>
        <dbReference type="EMBL" id="WAX58103.1"/>
    </source>
</evidence>
<reference evidence="1" key="1">
    <citation type="submission" date="2022-05" db="EMBL/GenBank/DDBJ databases">
        <title>Jatrophihabitans sp. SB3-54 whole genome sequence.</title>
        <authorList>
            <person name="Suh M.K."/>
            <person name="Eom M.K."/>
            <person name="Kim J.S."/>
            <person name="Kim H.S."/>
            <person name="Do H.E."/>
            <person name="Shin Y.K."/>
            <person name="Lee J.-S."/>
        </authorList>
    </citation>
    <scope>NUCLEOTIDE SEQUENCE</scope>
    <source>
        <strain evidence="1">SB3-54</strain>
    </source>
</reference>
<accession>A0ABY7JZT6</accession>
<dbReference type="Pfam" id="PF06013">
    <property type="entry name" value="WXG100"/>
    <property type="match status" value="1"/>
</dbReference>
<dbReference type="EMBL" id="CP097463">
    <property type="protein sequence ID" value="WAX58103.1"/>
    <property type="molecule type" value="Genomic_DNA"/>
</dbReference>
<dbReference type="Gene3D" id="1.10.287.1060">
    <property type="entry name" value="ESAT-6-like"/>
    <property type="match status" value="1"/>
</dbReference>
<dbReference type="InterPro" id="IPR010310">
    <property type="entry name" value="T7SS_ESAT-6-like"/>
</dbReference>
<dbReference type="Proteomes" id="UP001164693">
    <property type="component" value="Chromosome"/>
</dbReference>
<dbReference type="SUPFAM" id="SSF140453">
    <property type="entry name" value="EsxAB dimer-like"/>
    <property type="match status" value="1"/>
</dbReference>
<gene>
    <name evidence="1" type="ORF">M6B22_04860</name>
</gene>
<name>A0ABY7JZT6_9ACTN</name>
<proteinExistence type="predicted"/>
<evidence type="ECO:0000313" key="2">
    <source>
        <dbReference type="Proteomes" id="UP001164693"/>
    </source>
</evidence>
<organism evidence="1 2">
    <name type="scientific">Jatrophihabitans cynanchi</name>
    <dbReference type="NCBI Taxonomy" id="2944128"/>
    <lineage>
        <taxon>Bacteria</taxon>
        <taxon>Bacillati</taxon>
        <taxon>Actinomycetota</taxon>
        <taxon>Actinomycetes</taxon>
        <taxon>Jatrophihabitantales</taxon>
        <taxon>Jatrophihabitantaceae</taxon>
        <taxon>Jatrophihabitans</taxon>
    </lineage>
</organism>
<dbReference type="RefSeq" id="WP_269444653.1">
    <property type="nucleotide sequence ID" value="NZ_CP097463.1"/>
</dbReference>
<dbReference type="InterPro" id="IPR036689">
    <property type="entry name" value="ESAT-6-like_sf"/>
</dbReference>
<sequence length="95" mass="10483">MSQFAVHLEALAEVVERMAGFERAVEQQAADVAARLDRLHATWSGGAADEHALAHRRWRDGVRELRAAITVLCRIASTAHGNYSAAVSANRRMWS</sequence>